<name>A0A1X6NRP7_PORUM</name>
<feature type="region of interest" description="Disordered" evidence="1">
    <location>
        <begin position="405"/>
        <end position="426"/>
    </location>
</feature>
<evidence type="ECO:0000256" key="1">
    <source>
        <dbReference type="SAM" id="MobiDB-lite"/>
    </source>
</evidence>
<feature type="region of interest" description="Disordered" evidence="1">
    <location>
        <begin position="1"/>
        <end position="47"/>
    </location>
</feature>
<keyword evidence="3" id="KW-1185">Reference proteome</keyword>
<dbReference type="Proteomes" id="UP000218209">
    <property type="component" value="Unassembled WGS sequence"/>
</dbReference>
<feature type="compositionally biased region" description="Basic residues" evidence="1">
    <location>
        <begin position="1"/>
        <end position="28"/>
    </location>
</feature>
<organism evidence="2 3">
    <name type="scientific">Porphyra umbilicalis</name>
    <name type="common">Purple laver</name>
    <name type="synonym">Red alga</name>
    <dbReference type="NCBI Taxonomy" id="2786"/>
    <lineage>
        <taxon>Eukaryota</taxon>
        <taxon>Rhodophyta</taxon>
        <taxon>Bangiophyceae</taxon>
        <taxon>Bangiales</taxon>
        <taxon>Bangiaceae</taxon>
        <taxon>Porphyra</taxon>
    </lineage>
</organism>
<feature type="compositionally biased region" description="Gly residues" evidence="1">
    <location>
        <begin position="84"/>
        <end position="103"/>
    </location>
</feature>
<reference evidence="2 3" key="1">
    <citation type="submission" date="2017-03" db="EMBL/GenBank/DDBJ databases">
        <title>WGS assembly of Porphyra umbilicalis.</title>
        <authorList>
            <person name="Brawley S.H."/>
            <person name="Blouin N.A."/>
            <person name="Ficko-Blean E."/>
            <person name="Wheeler G.L."/>
            <person name="Lohr M."/>
            <person name="Goodson H.V."/>
            <person name="Jenkins J.W."/>
            <person name="Blaby-Haas C.E."/>
            <person name="Helliwell K.E."/>
            <person name="Chan C."/>
            <person name="Marriage T."/>
            <person name="Bhattacharya D."/>
            <person name="Klein A.S."/>
            <person name="Badis Y."/>
            <person name="Brodie J."/>
            <person name="Cao Y."/>
            <person name="Collen J."/>
            <person name="Dittami S.M."/>
            <person name="Gachon C.M."/>
            <person name="Green B.R."/>
            <person name="Karpowicz S."/>
            <person name="Kim J.W."/>
            <person name="Kudahl U."/>
            <person name="Lin S."/>
            <person name="Michel G."/>
            <person name="Mittag M."/>
            <person name="Olson B.J."/>
            <person name="Pangilinan J."/>
            <person name="Peng Y."/>
            <person name="Qiu H."/>
            <person name="Shu S."/>
            <person name="Singer J.T."/>
            <person name="Smith A.G."/>
            <person name="Sprecher B.N."/>
            <person name="Wagner V."/>
            <person name="Wang W."/>
            <person name="Wang Z.-Y."/>
            <person name="Yan J."/>
            <person name="Yarish C."/>
            <person name="Zoeuner-Riek S."/>
            <person name="Zhuang Y."/>
            <person name="Zou Y."/>
            <person name="Lindquist E.A."/>
            <person name="Grimwood J."/>
            <person name="Barry K."/>
            <person name="Rokhsar D.S."/>
            <person name="Schmutz J."/>
            <person name="Stiller J.W."/>
            <person name="Grossman A.R."/>
            <person name="Prochnik S.E."/>
        </authorList>
    </citation>
    <scope>NUCLEOTIDE SEQUENCE [LARGE SCALE GENOMIC DNA]</scope>
    <source>
        <strain evidence="2">4086291</strain>
    </source>
</reference>
<sequence length="633" mass="63474">MSAVRRRRRRRRGTPQHHRAAVRRRPPRHGAAEARDRRRPCGGTPPACGRLYARPVGGGRAAVRLDRDRRGGVSSGRAPLADGAAGGAGGRARAVGAGGGAGTGRRRGGGWWTPSSCAAALEVAARRGGDGGAAADAPAAGEGRAAGGLPGGGGKPPAAAAARLDAKAEAAVVTARAVLESFAVLLGSTGGGCGRGVRPPRRVCLERILPEGGCPNLARDVEARTVRPRTERRPQRPLPPVPLRAPTRWLMQRAAEAGDLVATLTELSAAAPAWAHLCGLRLFAHNRPASDGPDAAAVVGGLPDAATALAARCIDGLATPGVGLAAKAAARLPALASLHVGGDGSTVWGASDAAMMLWCGAVGRLAMQVEPSHPADVDAWVTAWAPVLPALTEMEVLRAVKHYEALPPPPPPGADDGDEEPPSPLAALAPTLTTLSLVGAGAAAHFLPPWASVRWPRLTRLVLGATERGVADAHLAVALGGAANVTGGGIGGGDDVSDIDGGVGAARGLDGAAANVAAADNEHFVPVVDQMIPSARPPPPTDGGCMPALRELHVMSAASVGAATVLAAAAAHPALRSVQLVFIGGNALVPGGAAAAALRESLAALAPRDGHWLGPVEYGTAGLAYQLVSRALG</sequence>
<accession>A0A1X6NRP7</accession>
<evidence type="ECO:0000313" key="3">
    <source>
        <dbReference type="Proteomes" id="UP000218209"/>
    </source>
</evidence>
<evidence type="ECO:0000313" key="2">
    <source>
        <dbReference type="EMBL" id="OSX71268.1"/>
    </source>
</evidence>
<dbReference type="AlphaFoldDB" id="A0A1X6NRP7"/>
<protein>
    <submittedName>
        <fullName evidence="2">Uncharacterized protein</fullName>
    </submittedName>
</protein>
<dbReference type="EMBL" id="KV919151">
    <property type="protein sequence ID" value="OSX71268.1"/>
    <property type="molecule type" value="Genomic_DNA"/>
</dbReference>
<feature type="region of interest" description="Disordered" evidence="1">
    <location>
        <begin position="60"/>
        <end position="109"/>
    </location>
</feature>
<proteinExistence type="predicted"/>
<gene>
    <name evidence="2" type="ORF">BU14_0567s0003</name>
</gene>